<proteinExistence type="predicted"/>
<reference evidence="1" key="1">
    <citation type="submission" date="2022-10" db="EMBL/GenBank/DDBJ databases">
        <title>Complete Genome of Trichothecium roseum strain YXFP-22015, a Plant Pathogen Isolated from Citrus.</title>
        <authorList>
            <person name="Wang Y."/>
            <person name="Zhu L."/>
        </authorList>
    </citation>
    <scope>NUCLEOTIDE SEQUENCE</scope>
    <source>
        <strain evidence="1">YXFP-22015</strain>
    </source>
</reference>
<comment type="caution">
    <text evidence="1">The sequence shown here is derived from an EMBL/GenBank/DDBJ whole genome shotgun (WGS) entry which is preliminary data.</text>
</comment>
<sequence>MMQSLWLLAGAGFAIWTARLLSGWSSNLAKAKASGLPYFIVPCSPWNRLWQMSGKFAVPLTRSLPKSWWENWLPPMSPDYSYNSGHNHFSQVGDTFLLVSPSSLFIFTDNAEAITKITTRREDFPKFTEIYDTLSQFGDNILTTEGQTWRMHRKITSSSFNEKNAALVFREAIGQTQGMLTYWQDNQSSDKGTDSRGTLLSLDHDTMRLALNIIGYVGFGLRLPWPGQKVDVDPVSQKYGSLTPPEGHSLSFVDTMATLLENIILVLIFPVWLLKKLPWEKTRQAGESHTNFGSYMNELLDEKIDEAQKGRRTEGMDLMGELAKSSFGANSGSKSATLSRDEIIGNALIMLVAGHETSAGTLHFTLVQLATNPAAQRKLQKELDEMVGTTDPKDWDYESLVNPMMSSMLAASMNETLRLLPPVCEIPKIVTPSQDQTLTIDGNTYSMPAGAAISLCVASAAVNPRYWPGRPSKVNPGADDVTDWVPERWFRTDEAKAGLESGSDEEDFGGYKGPDTSAALFNPVRGAFIPFSTGARSCLGRRIAQVEMIAALAVVFREYSVELAVDDWATDEQVSDMGREQKEELYSKAQNASRAAMRTASSILTLKLHDEKVSLRLVKRGGERFVNWVS</sequence>
<protein>
    <submittedName>
        <fullName evidence="1">Uncharacterized protein</fullName>
    </submittedName>
</protein>
<gene>
    <name evidence="1" type="ORF">N3K66_004451</name>
</gene>
<dbReference type="EMBL" id="CM047943">
    <property type="protein sequence ID" value="KAI9900189.1"/>
    <property type="molecule type" value="Genomic_DNA"/>
</dbReference>
<evidence type="ECO:0000313" key="2">
    <source>
        <dbReference type="Proteomes" id="UP001163324"/>
    </source>
</evidence>
<keyword evidence="2" id="KW-1185">Reference proteome</keyword>
<evidence type="ECO:0000313" key="1">
    <source>
        <dbReference type="EMBL" id="KAI9900189.1"/>
    </source>
</evidence>
<name>A0ACC0V185_9HYPO</name>
<accession>A0ACC0V185</accession>
<organism evidence="1 2">
    <name type="scientific">Trichothecium roseum</name>
    <dbReference type="NCBI Taxonomy" id="47278"/>
    <lineage>
        <taxon>Eukaryota</taxon>
        <taxon>Fungi</taxon>
        <taxon>Dikarya</taxon>
        <taxon>Ascomycota</taxon>
        <taxon>Pezizomycotina</taxon>
        <taxon>Sordariomycetes</taxon>
        <taxon>Hypocreomycetidae</taxon>
        <taxon>Hypocreales</taxon>
        <taxon>Hypocreales incertae sedis</taxon>
        <taxon>Trichothecium</taxon>
    </lineage>
</organism>
<dbReference type="Proteomes" id="UP001163324">
    <property type="component" value="Chromosome 4"/>
</dbReference>